<evidence type="ECO:0000313" key="2">
    <source>
        <dbReference type="Proteomes" id="UP001219901"/>
    </source>
</evidence>
<accession>A0AAJ6CSH1</accession>
<dbReference type="Pfam" id="PF11376">
    <property type="entry name" value="DUF3179"/>
    <property type="match status" value="1"/>
</dbReference>
<proteinExistence type="predicted"/>
<reference evidence="1 2" key="1">
    <citation type="submission" date="2019-11" db="EMBL/GenBank/DDBJ databases">
        <authorList>
            <person name="Cho J.-C."/>
        </authorList>
    </citation>
    <scope>NUCLEOTIDE SEQUENCE [LARGE SCALE GENOMIC DNA]</scope>
    <source>
        <strain evidence="1 2">JH1073</strain>
    </source>
</reference>
<dbReference type="Proteomes" id="UP001219901">
    <property type="component" value="Chromosome"/>
</dbReference>
<dbReference type="EMBL" id="CP046147">
    <property type="protein sequence ID" value="WFG38302.1"/>
    <property type="molecule type" value="Genomic_DNA"/>
</dbReference>
<name>A0AAJ6CSH1_9CHLR</name>
<dbReference type="AlphaFoldDB" id="A0AAJ6CSH1"/>
<protein>
    <submittedName>
        <fullName evidence="1">DUF3179 domain-containing protein</fullName>
    </submittedName>
</protein>
<dbReference type="InterPro" id="IPR021516">
    <property type="entry name" value="DUF3179"/>
</dbReference>
<sequence length="120" mass="12966">MHKVVGIGLIALLIGYVLWIATAGTSFAPQETVVVNSNSARNATEEKSLDIVTLLGFDAIPSIQEPRFVDQNTANETYDPYELVLGVEINGDARAYSVPLLSRHEIVNDVVGGKPIAVTW</sequence>
<organism evidence="1 2">
    <name type="scientific">Candidatus Lucifugimonas marina</name>
    <dbReference type="NCBI Taxonomy" id="3038979"/>
    <lineage>
        <taxon>Bacteria</taxon>
        <taxon>Bacillati</taxon>
        <taxon>Chloroflexota</taxon>
        <taxon>Dehalococcoidia</taxon>
        <taxon>SAR202 cluster</taxon>
        <taxon>Candidatus Lucifugimonadales</taxon>
        <taxon>Candidatus Lucifugimonadaceae</taxon>
        <taxon>Candidatus Lucifugimonas</taxon>
    </lineage>
</organism>
<evidence type="ECO:0000313" key="1">
    <source>
        <dbReference type="EMBL" id="WFG38302.1"/>
    </source>
</evidence>
<keyword evidence="2" id="KW-1185">Reference proteome</keyword>
<gene>
    <name evidence="1" type="ORF">GKO48_01325</name>
</gene>
<reference evidence="2" key="2">
    <citation type="submission" date="2023-06" db="EMBL/GenBank/DDBJ databases">
        <title>Pangenomics reveal diversification of enzyme families and niche specialization in globally abundant SAR202 bacteria.</title>
        <authorList>
            <person name="Saw J.H.W."/>
        </authorList>
    </citation>
    <scope>NUCLEOTIDE SEQUENCE [LARGE SCALE GENOMIC DNA]</scope>
    <source>
        <strain evidence="2">JH1073</strain>
    </source>
</reference>